<keyword evidence="1" id="KW-1133">Transmembrane helix</keyword>
<dbReference type="Proteomes" id="UP000199520">
    <property type="component" value="Unassembled WGS sequence"/>
</dbReference>
<feature type="transmembrane region" description="Helical" evidence="1">
    <location>
        <begin position="20"/>
        <end position="41"/>
    </location>
</feature>
<keyword evidence="3" id="KW-1185">Reference proteome</keyword>
<evidence type="ECO:0000313" key="3">
    <source>
        <dbReference type="Proteomes" id="UP000199520"/>
    </source>
</evidence>
<dbReference type="OrthoDB" id="1683926at2"/>
<gene>
    <name evidence="2" type="ORF">SAMN04490355_10737</name>
</gene>
<keyword evidence="1" id="KW-0812">Transmembrane</keyword>
<organism evidence="2 3">
    <name type="scientific">Pelosinus propionicus DSM 13327</name>
    <dbReference type="NCBI Taxonomy" id="1123291"/>
    <lineage>
        <taxon>Bacteria</taxon>
        <taxon>Bacillati</taxon>
        <taxon>Bacillota</taxon>
        <taxon>Negativicutes</taxon>
        <taxon>Selenomonadales</taxon>
        <taxon>Sporomusaceae</taxon>
        <taxon>Pelosinus</taxon>
    </lineage>
</organism>
<reference evidence="3" key="1">
    <citation type="submission" date="2016-10" db="EMBL/GenBank/DDBJ databases">
        <authorList>
            <person name="Varghese N."/>
            <person name="Submissions S."/>
        </authorList>
    </citation>
    <scope>NUCLEOTIDE SEQUENCE [LARGE SCALE GENOMIC DNA]</scope>
    <source>
        <strain evidence="3">DSM 13327</strain>
    </source>
</reference>
<evidence type="ECO:0000256" key="1">
    <source>
        <dbReference type="SAM" id="Phobius"/>
    </source>
</evidence>
<accession>A0A1I4PVM1</accession>
<dbReference type="AlphaFoldDB" id="A0A1I4PVM1"/>
<evidence type="ECO:0000313" key="2">
    <source>
        <dbReference type="EMBL" id="SFM31395.1"/>
    </source>
</evidence>
<dbReference type="EMBL" id="FOTS01000073">
    <property type="protein sequence ID" value="SFM31395.1"/>
    <property type="molecule type" value="Genomic_DNA"/>
</dbReference>
<proteinExistence type="predicted"/>
<sequence>MGRRHKNCIDDTVLEFPRALFWIIHVIGPMFIFILGMRFAIQRAPVPMVAYRLLRRLMDR</sequence>
<protein>
    <submittedName>
        <fullName evidence="2">Uncharacterized protein</fullName>
    </submittedName>
</protein>
<name>A0A1I4PVM1_9FIRM</name>
<keyword evidence="1" id="KW-0472">Membrane</keyword>
<dbReference type="STRING" id="1123291.SAMN04490355_10737"/>